<reference evidence="20 21" key="1">
    <citation type="submission" date="2019-02" db="EMBL/GenBank/DDBJ databases">
        <title>Genomic Encyclopedia of Type Strains, Phase IV (KMG-IV): sequencing the most valuable type-strain genomes for metagenomic binning, comparative biology and taxonomic classification.</title>
        <authorList>
            <person name="Goeker M."/>
        </authorList>
    </citation>
    <scope>NUCLEOTIDE SEQUENCE [LARGE SCALE GENOMIC DNA]</scope>
    <source>
        <strain evidence="20 21">DSM 19570</strain>
    </source>
</reference>
<comment type="subcellular location">
    <subcellularLocation>
        <location evidence="1 14">Cell outer membrane</location>
        <topology evidence="1 14">Multi-pass membrane protein</topology>
    </subcellularLocation>
</comment>
<dbReference type="Pfam" id="PF07715">
    <property type="entry name" value="Plug"/>
    <property type="match status" value="1"/>
</dbReference>
<dbReference type="Gene3D" id="2.170.130.10">
    <property type="entry name" value="TonB-dependent receptor, plug domain"/>
    <property type="match status" value="1"/>
</dbReference>
<proteinExistence type="inferred from homology"/>
<dbReference type="GO" id="GO:0009279">
    <property type="term" value="C:cell outer membrane"/>
    <property type="evidence" value="ECO:0007669"/>
    <property type="project" value="UniProtKB-SubCell"/>
</dbReference>
<dbReference type="PANTHER" id="PTHR32552">
    <property type="entry name" value="FERRICHROME IRON RECEPTOR-RELATED"/>
    <property type="match status" value="1"/>
</dbReference>
<dbReference type="PROSITE" id="PS01156">
    <property type="entry name" value="TONB_DEPENDENT_REC_2"/>
    <property type="match status" value="1"/>
</dbReference>
<evidence type="ECO:0000256" key="2">
    <source>
        <dbReference type="ARBA" id="ARBA00009810"/>
    </source>
</evidence>
<dbReference type="AlphaFoldDB" id="A0A4V2FUJ9"/>
<keyword evidence="13 14" id="KW-0998">Cell outer membrane</keyword>
<keyword evidence="8" id="KW-0408">Iron</keyword>
<feature type="domain" description="TonB-dependent receptor-like beta-barrel" evidence="18">
    <location>
        <begin position="267"/>
        <end position="706"/>
    </location>
</feature>
<dbReference type="SUPFAM" id="SSF56935">
    <property type="entry name" value="Porins"/>
    <property type="match status" value="1"/>
</dbReference>
<evidence type="ECO:0000256" key="11">
    <source>
        <dbReference type="ARBA" id="ARBA00023136"/>
    </source>
</evidence>
<evidence type="ECO:0000256" key="16">
    <source>
        <dbReference type="RuleBase" id="RU003357"/>
    </source>
</evidence>
<dbReference type="GO" id="GO:0015891">
    <property type="term" value="P:siderophore transport"/>
    <property type="evidence" value="ECO:0007669"/>
    <property type="project" value="InterPro"/>
</dbReference>
<feature type="short sequence motif" description="TonB C-terminal box" evidence="15">
    <location>
        <begin position="723"/>
        <end position="740"/>
    </location>
</feature>
<dbReference type="RefSeq" id="WP_130430097.1">
    <property type="nucleotide sequence ID" value="NZ_SHKP01000004.1"/>
</dbReference>
<dbReference type="InterPro" id="IPR012910">
    <property type="entry name" value="Plug_dom"/>
</dbReference>
<keyword evidence="11 14" id="KW-0472">Membrane</keyword>
<evidence type="ECO:0000256" key="5">
    <source>
        <dbReference type="ARBA" id="ARBA00022496"/>
    </source>
</evidence>
<evidence type="ECO:0000256" key="8">
    <source>
        <dbReference type="ARBA" id="ARBA00023004"/>
    </source>
</evidence>
<evidence type="ECO:0000256" key="1">
    <source>
        <dbReference type="ARBA" id="ARBA00004571"/>
    </source>
</evidence>
<accession>A0A4V2FUJ9</accession>
<dbReference type="Gene3D" id="2.40.170.20">
    <property type="entry name" value="TonB-dependent receptor, beta-barrel domain"/>
    <property type="match status" value="1"/>
</dbReference>
<evidence type="ECO:0000313" key="21">
    <source>
        <dbReference type="Proteomes" id="UP000293671"/>
    </source>
</evidence>
<dbReference type="GO" id="GO:0015344">
    <property type="term" value="F:siderophore uptake transmembrane transporter activity"/>
    <property type="evidence" value="ECO:0007669"/>
    <property type="project" value="TreeGrafter"/>
</dbReference>
<dbReference type="OrthoDB" id="5346107at2"/>
<evidence type="ECO:0000256" key="12">
    <source>
        <dbReference type="ARBA" id="ARBA00023170"/>
    </source>
</evidence>
<dbReference type="InterPro" id="IPR036942">
    <property type="entry name" value="Beta-barrel_TonB_sf"/>
</dbReference>
<evidence type="ECO:0000256" key="9">
    <source>
        <dbReference type="ARBA" id="ARBA00023065"/>
    </source>
</evidence>
<keyword evidence="4 14" id="KW-1134">Transmembrane beta strand</keyword>
<keyword evidence="21" id="KW-1185">Reference proteome</keyword>
<feature type="signal peptide" evidence="17">
    <location>
        <begin position="1"/>
        <end position="27"/>
    </location>
</feature>
<dbReference type="InterPro" id="IPR010105">
    <property type="entry name" value="TonB_sidphr_rcpt"/>
</dbReference>
<evidence type="ECO:0000256" key="14">
    <source>
        <dbReference type="PROSITE-ProRule" id="PRU01360"/>
    </source>
</evidence>
<dbReference type="InterPro" id="IPR037066">
    <property type="entry name" value="Plug_dom_sf"/>
</dbReference>
<dbReference type="InterPro" id="IPR000531">
    <property type="entry name" value="Beta-barrel_TonB"/>
</dbReference>
<dbReference type="EMBL" id="SHKP01000004">
    <property type="protein sequence ID" value="RZU02326.1"/>
    <property type="molecule type" value="Genomic_DNA"/>
</dbReference>
<keyword evidence="5" id="KW-0410">Iron transport</keyword>
<evidence type="ECO:0000256" key="3">
    <source>
        <dbReference type="ARBA" id="ARBA00022448"/>
    </source>
</evidence>
<keyword evidence="9" id="KW-0406">Ion transport</keyword>
<evidence type="ECO:0000313" key="20">
    <source>
        <dbReference type="EMBL" id="RZU02326.1"/>
    </source>
</evidence>
<dbReference type="PROSITE" id="PS52016">
    <property type="entry name" value="TONB_DEPENDENT_REC_3"/>
    <property type="match status" value="1"/>
</dbReference>
<evidence type="ECO:0000256" key="6">
    <source>
        <dbReference type="ARBA" id="ARBA00022692"/>
    </source>
</evidence>
<comment type="similarity">
    <text evidence="2 14 16">Belongs to the TonB-dependent receptor family.</text>
</comment>
<comment type="caution">
    <text evidence="20">The sequence shown here is derived from an EMBL/GenBank/DDBJ whole genome shotgun (WGS) entry which is preliminary data.</text>
</comment>
<sequence length="740" mass="78334">MRLNQPLKLSLIALAVQLSLAAAPAVAQVAPIPDATPRATPDAPTATLEPVVIEASADASAAGLTKPYAGGQVARGGRVGLLGNKDFMETPFAGTAYTQGLIQNQQARGVGDVLVNDPAVRNARGFGNFQELYVIRGFPIYSDDMSYNGLYGLLPRQYVAAELLERVEVFRGPSAFLNGAAPGGSALGGSINLLPKRAPNAALNEVTLGMQSGGQGYASADLARRFGEDKATGVRLNLARRDGETAVEGEEQELSVVGLGLDWHGSSVRLSADIGYQDQQLDAPRPSVTPIGGIPQAPDASNNFAQPWTESNERQTFGTLRAEVDLGASSVVWAAAGARRGEEHNVLSNPAAMPDGSTSAYRFDNAREDRVVTGELGIRGKLNTGQVRHDLTAALSSFRFESRNAYAFSNFAGFAGSLYNPVAVPAPPADFFVGGNLDAPLVTQKTETSSLALADTMNFIDGRLQLTLGARRQRIEDRSFDYNSGVENAGYSASRTTPSVALLYKATSALSVYGNYIEGLVRGDVAPQVTPGGLPVTNGGQVFAPYQTEQVEAGVKFDFGKLGGHAALFQISKPVGSLELNPDGTTASFVVGDDQRHRGLELSMFGEPLPGVRLLGGLNLIDAKMTDTGKHAIGVPKTQLNLGGEWDLPVLPGLALNARLTYSSSQYADAANTMSLPSWTRFDIGARYGLSIGEQELTLRARIDNLFDRNYWASAGGYPGANYLVLAQPRTLVVTASMDF</sequence>
<dbReference type="CDD" id="cd01347">
    <property type="entry name" value="ligand_gated_channel"/>
    <property type="match status" value="1"/>
</dbReference>
<evidence type="ECO:0000256" key="15">
    <source>
        <dbReference type="PROSITE-ProRule" id="PRU10144"/>
    </source>
</evidence>
<feature type="chain" id="PRO_5020681535" evidence="17">
    <location>
        <begin position="28"/>
        <end position="740"/>
    </location>
</feature>
<keyword evidence="6 14" id="KW-0812">Transmembrane</keyword>
<dbReference type="PANTHER" id="PTHR32552:SF82">
    <property type="entry name" value="FCUA PROTEIN"/>
    <property type="match status" value="1"/>
</dbReference>
<keyword evidence="10 16" id="KW-0798">TonB box</keyword>
<evidence type="ECO:0000259" key="18">
    <source>
        <dbReference type="Pfam" id="PF00593"/>
    </source>
</evidence>
<dbReference type="Pfam" id="PF00593">
    <property type="entry name" value="TonB_dep_Rec_b-barrel"/>
    <property type="match status" value="1"/>
</dbReference>
<evidence type="ECO:0000259" key="19">
    <source>
        <dbReference type="Pfam" id="PF07715"/>
    </source>
</evidence>
<feature type="domain" description="TonB-dependent receptor plug" evidence="19">
    <location>
        <begin position="88"/>
        <end position="184"/>
    </location>
</feature>
<dbReference type="NCBIfam" id="TIGR01783">
    <property type="entry name" value="TonB-siderophor"/>
    <property type="match status" value="1"/>
</dbReference>
<dbReference type="InterPro" id="IPR039426">
    <property type="entry name" value="TonB-dep_rcpt-like"/>
</dbReference>
<name>A0A4V2FUJ9_9BURK</name>
<evidence type="ECO:0000256" key="17">
    <source>
        <dbReference type="SAM" id="SignalP"/>
    </source>
</evidence>
<keyword evidence="12 20" id="KW-0675">Receptor</keyword>
<dbReference type="GO" id="GO:0038023">
    <property type="term" value="F:signaling receptor activity"/>
    <property type="evidence" value="ECO:0007669"/>
    <property type="project" value="InterPro"/>
</dbReference>
<evidence type="ECO:0000256" key="4">
    <source>
        <dbReference type="ARBA" id="ARBA00022452"/>
    </source>
</evidence>
<organism evidence="20 21">
    <name type="scientific">Rivibacter subsaxonicus</name>
    <dbReference type="NCBI Taxonomy" id="457575"/>
    <lineage>
        <taxon>Bacteria</taxon>
        <taxon>Pseudomonadati</taxon>
        <taxon>Pseudomonadota</taxon>
        <taxon>Betaproteobacteria</taxon>
        <taxon>Burkholderiales</taxon>
        <taxon>Rivibacter</taxon>
    </lineage>
</organism>
<keyword evidence="7 17" id="KW-0732">Signal</keyword>
<dbReference type="Proteomes" id="UP000293671">
    <property type="component" value="Unassembled WGS sequence"/>
</dbReference>
<evidence type="ECO:0000256" key="13">
    <source>
        <dbReference type="ARBA" id="ARBA00023237"/>
    </source>
</evidence>
<evidence type="ECO:0000256" key="7">
    <source>
        <dbReference type="ARBA" id="ARBA00022729"/>
    </source>
</evidence>
<protein>
    <submittedName>
        <fullName evidence="20">Iron complex outermembrane receptor protein</fullName>
    </submittedName>
</protein>
<evidence type="ECO:0000256" key="10">
    <source>
        <dbReference type="ARBA" id="ARBA00023077"/>
    </source>
</evidence>
<dbReference type="InterPro" id="IPR010917">
    <property type="entry name" value="TonB_rcpt_CS"/>
</dbReference>
<gene>
    <name evidence="20" type="ORF">EV670_0349</name>
</gene>
<keyword evidence="3 14" id="KW-0813">Transport</keyword>